<organism evidence="1 2">
    <name type="scientific">Actinomadura livida</name>
    <dbReference type="NCBI Taxonomy" id="79909"/>
    <lineage>
        <taxon>Bacteria</taxon>
        <taxon>Bacillati</taxon>
        <taxon>Actinomycetota</taxon>
        <taxon>Actinomycetes</taxon>
        <taxon>Streptosporangiales</taxon>
        <taxon>Thermomonosporaceae</taxon>
        <taxon>Actinomadura</taxon>
    </lineage>
</organism>
<gene>
    <name evidence="1" type="ORF">GCM10009546_28350</name>
</gene>
<sequence>MIAASCRSGSPLTSGTRCSTIASGGLCSRGPTAAVTVRTPVIAMAPTSPRAPALTTVPVLRSGIRDPMATSLRVTSLPSDPVNMRRAGGGGI</sequence>
<protein>
    <submittedName>
        <fullName evidence="1">Uncharacterized protein</fullName>
    </submittedName>
</protein>
<name>A0ABN1EDI1_9ACTN</name>
<proteinExistence type="predicted"/>
<dbReference type="EMBL" id="BAAAHD010000023">
    <property type="protein sequence ID" value="GAA0564397.1"/>
    <property type="molecule type" value="Genomic_DNA"/>
</dbReference>
<evidence type="ECO:0000313" key="2">
    <source>
        <dbReference type="Proteomes" id="UP001501427"/>
    </source>
</evidence>
<comment type="caution">
    <text evidence="1">The sequence shown here is derived from an EMBL/GenBank/DDBJ whole genome shotgun (WGS) entry which is preliminary data.</text>
</comment>
<accession>A0ABN1EDI1</accession>
<dbReference type="Proteomes" id="UP001501427">
    <property type="component" value="Unassembled WGS sequence"/>
</dbReference>
<reference evidence="1 2" key="1">
    <citation type="journal article" date="2019" name="Int. J. Syst. Evol. Microbiol.">
        <title>The Global Catalogue of Microorganisms (GCM) 10K type strain sequencing project: providing services to taxonomists for standard genome sequencing and annotation.</title>
        <authorList>
            <consortium name="The Broad Institute Genomics Platform"/>
            <consortium name="The Broad Institute Genome Sequencing Center for Infectious Disease"/>
            <person name="Wu L."/>
            <person name="Ma J."/>
        </authorList>
    </citation>
    <scope>NUCLEOTIDE SEQUENCE [LARGE SCALE GENOMIC DNA]</scope>
    <source>
        <strain evidence="1 2">JCM 10667</strain>
    </source>
</reference>
<keyword evidence="2" id="KW-1185">Reference proteome</keyword>
<evidence type="ECO:0000313" key="1">
    <source>
        <dbReference type="EMBL" id="GAA0564397.1"/>
    </source>
</evidence>